<dbReference type="SUPFAM" id="SSF81383">
    <property type="entry name" value="F-box domain"/>
    <property type="match status" value="1"/>
</dbReference>
<dbReference type="Proteomes" id="UP000636709">
    <property type="component" value="Unassembled WGS sequence"/>
</dbReference>
<dbReference type="Pfam" id="PF07496">
    <property type="entry name" value="zf-CW"/>
    <property type="match status" value="1"/>
</dbReference>
<dbReference type="SMART" id="SM00487">
    <property type="entry name" value="DEXDc"/>
    <property type="match status" value="1"/>
</dbReference>
<evidence type="ECO:0000256" key="8">
    <source>
        <dbReference type="ARBA" id="ARBA00022729"/>
    </source>
</evidence>
<feature type="signal peptide" evidence="20">
    <location>
        <begin position="1"/>
        <end position="22"/>
    </location>
</feature>
<organism evidence="24 25">
    <name type="scientific">Digitaria exilis</name>
    <dbReference type="NCBI Taxonomy" id="1010633"/>
    <lineage>
        <taxon>Eukaryota</taxon>
        <taxon>Viridiplantae</taxon>
        <taxon>Streptophyta</taxon>
        <taxon>Embryophyta</taxon>
        <taxon>Tracheophyta</taxon>
        <taxon>Spermatophyta</taxon>
        <taxon>Magnoliopsida</taxon>
        <taxon>Liliopsida</taxon>
        <taxon>Poales</taxon>
        <taxon>Poaceae</taxon>
        <taxon>PACMAD clade</taxon>
        <taxon>Panicoideae</taxon>
        <taxon>Panicodae</taxon>
        <taxon>Paniceae</taxon>
        <taxon>Anthephorinae</taxon>
        <taxon>Digitaria</taxon>
    </lineage>
</organism>
<feature type="binding site" evidence="17">
    <location>
        <position position="158"/>
    </location>
    <ligand>
        <name>Mn(2+)</name>
        <dbReference type="ChEBI" id="CHEBI:29035"/>
    </ligand>
</feature>
<evidence type="ECO:0000256" key="12">
    <source>
        <dbReference type="ARBA" id="ARBA00022833"/>
    </source>
</evidence>
<evidence type="ECO:0000256" key="5">
    <source>
        <dbReference type="ARBA" id="ARBA00022523"/>
    </source>
</evidence>
<dbReference type="PROSITE" id="PS51050">
    <property type="entry name" value="ZF_CW"/>
    <property type="match status" value="1"/>
</dbReference>
<feature type="domain" description="Helicase ATP-binding" evidence="23">
    <location>
        <begin position="912"/>
        <end position="1041"/>
    </location>
</feature>
<dbReference type="GO" id="GO:0009506">
    <property type="term" value="C:plasmodesma"/>
    <property type="evidence" value="ECO:0007669"/>
    <property type="project" value="UniProtKB-ARBA"/>
</dbReference>
<keyword evidence="5" id="KW-0052">Apoplast</keyword>
<feature type="disulfide bond" evidence="18">
    <location>
        <begin position="32"/>
        <end position="50"/>
    </location>
</feature>
<dbReference type="Pfam" id="PF00190">
    <property type="entry name" value="Cupin_1"/>
    <property type="match status" value="1"/>
</dbReference>
<feature type="compositionally biased region" description="Low complexity" evidence="19">
    <location>
        <begin position="607"/>
        <end position="621"/>
    </location>
</feature>
<dbReference type="InterPro" id="IPR019780">
    <property type="entry name" value="Germin_Mn-BS"/>
</dbReference>
<dbReference type="GO" id="GO:0008094">
    <property type="term" value="F:ATP-dependent activity, acting on DNA"/>
    <property type="evidence" value="ECO:0007669"/>
    <property type="project" value="TreeGrafter"/>
</dbReference>
<dbReference type="CDD" id="cd18793">
    <property type="entry name" value="SF2_C_SNF"/>
    <property type="match status" value="1"/>
</dbReference>
<feature type="binding site" evidence="17">
    <location>
        <position position="119"/>
    </location>
    <ligand>
        <name>Mn(2+)</name>
        <dbReference type="ChEBI" id="CHEBI:29035"/>
    </ligand>
</feature>
<dbReference type="InterPro" id="IPR011124">
    <property type="entry name" value="Znf_CW"/>
</dbReference>
<dbReference type="InterPro" id="IPR011051">
    <property type="entry name" value="RmlC_Cupin_sf"/>
</dbReference>
<dbReference type="FunFam" id="2.60.120.10:FF:000025">
    <property type="entry name" value="germin-like protein subfamily 2 member 1"/>
    <property type="match status" value="1"/>
</dbReference>
<comment type="subcellular location">
    <subcellularLocation>
        <location evidence="2">Secreted</location>
        <location evidence="2">Extracellular space</location>
        <location evidence="2">Apoplast</location>
    </subcellularLocation>
</comment>
<feature type="region of interest" description="Disordered" evidence="19">
    <location>
        <begin position="607"/>
        <end position="663"/>
    </location>
</feature>
<keyword evidence="15 16" id="KW-0464">Manganese</keyword>
<dbReference type="EMBL" id="JACEFO010002880">
    <property type="protein sequence ID" value="KAF8646908.1"/>
    <property type="molecule type" value="Genomic_DNA"/>
</dbReference>
<dbReference type="Pfam" id="PF00176">
    <property type="entry name" value="SNF2-rel_dom"/>
    <property type="match status" value="1"/>
</dbReference>
<dbReference type="GO" id="GO:2000280">
    <property type="term" value="P:regulation of root development"/>
    <property type="evidence" value="ECO:0007669"/>
    <property type="project" value="UniProtKB-ARBA"/>
</dbReference>
<evidence type="ECO:0000256" key="2">
    <source>
        <dbReference type="ARBA" id="ARBA00004271"/>
    </source>
</evidence>
<keyword evidence="11" id="KW-0378">Hydrolase</keyword>
<dbReference type="InterPro" id="IPR017907">
    <property type="entry name" value="Znf_RING_CS"/>
</dbReference>
<dbReference type="CDD" id="cd02241">
    <property type="entry name" value="cupin_OxOx"/>
    <property type="match status" value="1"/>
</dbReference>
<feature type="chain" id="PRO_5032757024" description="F-box protein" evidence="20">
    <location>
        <begin position="23"/>
        <end position="1430"/>
    </location>
</feature>
<keyword evidence="13" id="KW-0067">ATP-binding</keyword>
<comment type="similarity">
    <text evidence="3">Belongs to the germin family.</text>
</comment>
<dbReference type="GO" id="GO:0005634">
    <property type="term" value="C:nucleus"/>
    <property type="evidence" value="ECO:0007669"/>
    <property type="project" value="TreeGrafter"/>
</dbReference>
<evidence type="ECO:0000256" key="13">
    <source>
        <dbReference type="ARBA" id="ARBA00022840"/>
    </source>
</evidence>
<dbReference type="InterPro" id="IPR001810">
    <property type="entry name" value="F-box_dom"/>
</dbReference>
<dbReference type="PANTHER" id="PTHR45626:SF14">
    <property type="entry name" value="ATP-DEPENDENT DNA HELICASE (EUROFUNG)"/>
    <property type="match status" value="1"/>
</dbReference>
<evidence type="ECO:0000256" key="9">
    <source>
        <dbReference type="ARBA" id="ARBA00022741"/>
    </source>
</evidence>
<feature type="binding site" evidence="16">
    <location>
        <position position="114"/>
    </location>
    <ligand>
        <name>oxalate</name>
        <dbReference type="ChEBI" id="CHEBI:30623"/>
    </ligand>
</feature>
<dbReference type="GO" id="GO:0008270">
    <property type="term" value="F:zinc ion binding"/>
    <property type="evidence" value="ECO:0007669"/>
    <property type="project" value="UniProtKB-KW"/>
</dbReference>
<feature type="binding site" evidence="16">
    <location>
        <position position="119"/>
    </location>
    <ligand>
        <name>oxalate</name>
        <dbReference type="ChEBI" id="CHEBI:30623"/>
    </ligand>
</feature>
<dbReference type="InterPro" id="IPR050628">
    <property type="entry name" value="SNF2_RAD54_helicase_TF"/>
</dbReference>
<evidence type="ECO:0000256" key="3">
    <source>
        <dbReference type="ARBA" id="ARBA00007456"/>
    </source>
</evidence>
<feature type="binding site" evidence="16">
    <location>
        <position position="109"/>
    </location>
    <ligand>
        <name>oxalate</name>
        <dbReference type="ChEBI" id="CHEBI:30623"/>
    </ligand>
</feature>
<gene>
    <name evidence="24" type="ORF">HU200_065546</name>
</gene>
<keyword evidence="14 18" id="KW-1015">Disulfide bond</keyword>
<evidence type="ECO:0000313" key="24">
    <source>
        <dbReference type="EMBL" id="KAF8646908.1"/>
    </source>
</evidence>
<reference evidence="24" key="1">
    <citation type="submission" date="2020-07" db="EMBL/GenBank/DDBJ databases">
        <title>Genome sequence and genetic diversity analysis of an under-domesticated orphan crop, white fonio (Digitaria exilis).</title>
        <authorList>
            <person name="Bennetzen J.L."/>
            <person name="Chen S."/>
            <person name="Ma X."/>
            <person name="Wang X."/>
            <person name="Yssel A.E.J."/>
            <person name="Chaluvadi S.R."/>
            <person name="Johnson M."/>
            <person name="Gangashetty P."/>
            <person name="Hamidou F."/>
            <person name="Sanogo M.D."/>
            <person name="Zwaenepoel A."/>
            <person name="Wallace J."/>
            <person name="Van De Peer Y."/>
            <person name="Van Deynze A."/>
        </authorList>
    </citation>
    <scope>NUCLEOTIDE SEQUENCE</scope>
    <source>
        <tissue evidence="24">Leaves</tissue>
    </source>
</reference>
<dbReference type="SUPFAM" id="SSF52540">
    <property type="entry name" value="P-loop containing nucleoside triphosphate hydrolases"/>
    <property type="match status" value="3"/>
</dbReference>
<evidence type="ECO:0000256" key="20">
    <source>
        <dbReference type="SAM" id="SignalP"/>
    </source>
</evidence>
<dbReference type="InterPro" id="IPR001929">
    <property type="entry name" value="Germin"/>
</dbReference>
<dbReference type="PROSITE" id="PS51192">
    <property type="entry name" value="HELICASE_ATP_BIND_1"/>
    <property type="match status" value="1"/>
</dbReference>
<accession>A0A834ZY27</accession>
<evidence type="ECO:0000256" key="17">
    <source>
        <dbReference type="PIRSR" id="PIRSR601929-2"/>
    </source>
</evidence>
<feature type="domain" description="F-box" evidence="21">
    <location>
        <begin position="448"/>
        <end position="500"/>
    </location>
</feature>
<dbReference type="Pfam" id="PF12937">
    <property type="entry name" value="F-box-like"/>
    <property type="match status" value="1"/>
</dbReference>
<evidence type="ECO:0000256" key="6">
    <source>
        <dbReference type="ARBA" id="ARBA00022525"/>
    </source>
</evidence>
<dbReference type="PRINTS" id="PR00325">
    <property type="entry name" value="GERMIN"/>
</dbReference>
<dbReference type="SMART" id="SM00835">
    <property type="entry name" value="Cupin_1"/>
    <property type="match status" value="1"/>
</dbReference>
<dbReference type="Gene3D" id="3.30.40.100">
    <property type="match status" value="1"/>
</dbReference>
<evidence type="ECO:0000256" key="10">
    <source>
        <dbReference type="ARBA" id="ARBA00022771"/>
    </source>
</evidence>
<evidence type="ECO:0000256" key="11">
    <source>
        <dbReference type="ARBA" id="ARBA00022801"/>
    </source>
</evidence>
<comment type="function">
    <text evidence="1">May play a role in plant defense. Probably has no oxalate oxidase activity even if the active site is conserved.</text>
</comment>
<dbReference type="CDD" id="cd18008">
    <property type="entry name" value="DEXDc_SHPRH-like"/>
    <property type="match status" value="1"/>
</dbReference>
<dbReference type="PROSITE" id="PS50181">
    <property type="entry name" value="FBOX"/>
    <property type="match status" value="1"/>
</dbReference>
<dbReference type="InterPro" id="IPR036047">
    <property type="entry name" value="F-box-like_dom_sf"/>
</dbReference>
<evidence type="ECO:0000313" key="25">
    <source>
        <dbReference type="Proteomes" id="UP000636709"/>
    </source>
</evidence>
<dbReference type="GO" id="GO:0006281">
    <property type="term" value="P:DNA repair"/>
    <property type="evidence" value="ECO:0007669"/>
    <property type="project" value="TreeGrafter"/>
</dbReference>
<keyword evidence="9" id="KW-0547">Nucleotide-binding</keyword>
<sequence>MAKLATTLFATVLLALAAPSLAGDPDMLQDICVADYKSLQGPLRLNGFPCKRPENVTANDFFSDVLANAGDTGNAVGSAVTAANVEKLPGLNTLGISMSRIDYAPWGVNPPHTHPRGTEIIFVLQGSLDVGFLTTGNKLYARTVCRGEVFVFPRGLVHYQRNNGNTPAAVISAFDSQLPGTQISPRIPRQLRRRLYPPWWSASPNPSSRLALTRALMVDDAAAARRKLGGYLRAVVSVDAASIAAASASIPRPLTPCTLSACGALPLAPLPDDGGASQRNKLRASGGSVVRLLRTLVANRCLEVEGTLLRVVTRRAGEGDADDGAAVEARAVVLLDVYLPVAAWSGWQFPRSRTAATAVFKHVSCDWDARKALLAFDWTSRDGPHCDDRCIWSCTDCHVLGCEDHQISSISNNQKSFDLHEIFKTLPGVRMEKGMQTGRIIPDAEALGLGIWSVPDDVLHKVLILLKPRDLIRVAATCHHLRSLAASIMPCMKLKLFPHQEAAVEWMLKREQNAHVLPHPLYKDFCTEDGFPFYINVTSGEVFTGNAPTINDFRGGMFCDEPGLGKTVTTLSLILKTHGTLASPPEGVEVSWCMHKPDKKCGYYELSPSCSSSRNSSSTVSKKPLGEDVMTDDPCSSGLAHNDPVCSTRSSRKRGRLLSPDPTKVMLHATSEKSPSSSHSKVHPTPAIHVLKFTRNSRQVRKNLMDAYSNGSAGNKRKRGTTAELNETWVQCDACRKWRRLSNETFLDSTTAWFCTMNTDPTRQKCTAPEESWDVKEKITDLPGFYKKNSLPGNEENVSFFTNILKDNVSIINSEAKKALLWLAKLSSSKLQEMELVGLTRPVLDTRATTGKGARPYYKIFQAFGLVRKIEKGVTRWYYPSMLDDLAFDSGALGVALEKPLDSSRFYLSKATLIVVPANLIDHWMTQIQRHVSSDTLNVFVWGDHRKPSAHNLAWDYDIVITTFSRLSAEWGPHKRSALKQIHWFRVILDEGHTLGSSLALTNKLQMAVALVASNRWILTGTPTPNTPTSQVAHLHPMLKFLHDEVYGQNYQSWESGIHRPFEAQMEEGRVRLVQLLQRTMISARKADLKNIPPCIKKITFLDFNEGHAKSYNELVVTIRRNILMADWNDPSHVESLLNPKQWKLRAATIKNVRLSCCVAGHIKVAEAGQDIQETMDALVQQGLDPWSDEYQFIRYALLNGASCFRCNVWCRLPVITPCQHLLCLDCVALDSEKCTLPGCGNHYEMESPKSREKATENPNPKWPVPKDLIELQPSYKQDDWDPDWQSTSSSKVAYLIEKLISLRETGMNYGNNIANSAGQPQAMLDKVIIFSQFLEHIHVIEQQLTIAGITYAGMYSPMHLGTKVWFLIFGVESVNYTRSALAKFREDPTCMALVMDGTAALGLDLSFVTHVFLMEPIWDRRILVLAEIL</sequence>
<dbReference type="Gene3D" id="2.60.120.10">
    <property type="entry name" value="Jelly Rolls"/>
    <property type="match status" value="1"/>
</dbReference>
<dbReference type="GO" id="GO:0048046">
    <property type="term" value="C:apoplast"/>
    <property type="evidence" value="ECO:0007669"/>
    <property type="project" value="UniProtKB-SubCell"/>
</dbReference>
<proteinExistence type="inferred from homology"/>
<evidence type="ECO:0000259" key="23">
    <source>
        <dbReference type="PROSITE" id="PS51192"/>
    </source>
</evidence>
<feature type="domain" description="CW-type" evidence="22">
    <location>
        <begin position="723"/>
        <end position="774"/>
    </location>
</feature>
<evidence type="ECO:0000256" key="15">
    <source>
        <dbReference type="ARBA" id="ARBA00023211"/>
    </source>
</evidence>
<dbReference type="InterPro" id="IPR014001">
    <property type="entry name" value="Helicase_ATP-bd"/>
</dbReference>
<evidence type="ECO:0000256" key="1">
    <source>
        <dbReference type="ARBA" id="ARBA00003629"/>
    </source>
</evidence>
<evidence type="ECO:0000259" key="21">
    <source>
        <dbReference type="PROSITE" id="PS50181"/>
    </source>
</evidence>
<dbReference type="Gene3D" id="3.40.50.10810">
    <property type="entry name" value="Tandem AAA-ATPase domain"/>
    <property type="match status" value="1"/>
</dbReference>
<dbReference type="SUPFAM" id="SSF51182">
    <property type="entry name" value="RmlC-like cupins"/>
    <property type="match status" value="1"/>
</dbReference>
<dbReference type="InterPro" id="IPR049730">
    <property type="entry name" value="SNF2/RAD54-like_C"/>
</dbReference>
<evidence type="ECO:0000256" key="19">
    <source>
        <dbReference type="SAM" id="MobiDB-lite"/>
    </source>
</evidence>
<keyword evidence="7 16" id="KW-0479">Metal-binding</keyword>
<dbReference type="PROSITE" id="PS00725">
    <property type="entry name" value="GERMIN"/>
    <property type="match status" value="1"/>
</dbReference>
<dbReference type="InterPro" id="IPR027417">
    <property type="entry name" value="P-loop_NTPase"/>
</dbReference>
<keyword evidence="12" id="KW-0862">Zinc</keyword>
<dbReference type="CDD" id="cd09917">
    <property type="entry name" value="F-box_SF"/>
    <property type="match status" value="1"/>
</dbReference>
<keyword evidence="10" id="KW-0863">Zinc-finger</keyword>
<dbReference type="InterPro" id="IPR038718">
    <property type="entry name" value="SNF2-like_sf"/>
</dbReference>
<dbReference type="GO" id="GO:0010497">
    <property type="term" value="P:plasmodesmata-mediated intercellular transport"/>
    <property type="evidence" value="ECO:0007669"/>
    <property type="project" value="UniProtKB-ARBA"/>
</dbReference>
<dbReference type="GO" id="GO:0005524">
    <property type="term" value="F:ATP binding"/>
    <property type="evidence" value="ECO:0007669"/>
    <property type="project" value="UniProtKB-KW"/>
</dbReference>
<feature type="binding site" evidence="17">
    <location>
        <position position="114"/>
    </location>
    <ligand>
        <name>Mn(2+)</name>
        <dbReference type="ChEBI" id="CHEBI:29035"/>
    </ligand>
</feature>
<comment type="caution">
    <text evidence="24">The sequence shown here is derived from an EMBL/GenBank/DDBJ whole genome shotgun (WGS) entry which is preliminary data.</text>
</comment>
<name>A0A834ZY27_9POAL</name>
<dbReference type="Gene3D" id="3.40.50.300">
    <property type="entry name" value="P-loop containing nucleotide triphosphate hydrolases"/>
    <property type="match status" value="1"/>
</dbReference>
<keyword evidence="25" id="KW-1185">Reference proteome</keyword>
<dbReference type="GO" id="GO:0030145">
    <property type="term" value="F:manganese ion binding"/>
    <property type="evidence" value="ECO:0007669"/>
    <property type="project" value="InterPro"/>
</dbReference>
<keyword evidence="8 20" id="KW-0732">Signal</keyword>
<dbReference type="PROSITE" id="PS00518">
    <property type="entry name" value="ZF_RING_1"/>
    <property type="match status" value="1"/>
</dbReference>
<keyword evidence="6" id="KW-0964">Secreted</keyword>
<dbReference type="InterPro" id="IPR014710">
    <property type="entry name" value="RmlC-like_jellyroll"/>
</dbReference>
<dbReference type="InterPro" id="IPR000330">
    <property type="entry name" value="SNF2_N"/>
</dbReference>
<evidence type="ECO:0008006" key="26">
    <source>
        <dbReference type="Google" id="ProtNLM"/>
    </source>
</evidence>
<evidence type="ECO:0000256" key="14">
    <source>
        <dbReference type="ARBA" id="ARBA00023157"/>
    </source>
</evidence>
<dbReference type="PANTHER" id="PTHR45626">
    <property type="entry name" value="TRANSCRIPTION TERMINATION FACTOR 2-RELATED"/>
    <property type="match status" value="1"/>
</dbReference>
<evidence type="ECO:0000256" key="18">
    <source>
        <dbReference type="PIRSR" id="PIRSR601929-3"/>
    </source>
</evidence>
<comment type="subunit">
    <text evidence="4">Oligomer (believed to be a pentamer but probably hexamer).</text>
</comment>
<evidence type="ECO:0000256" key="7">
    <source>
        <dbReference type="ARBA" id="ARBA00022723"/>
    </source>
</evidence>
<evidence type="ECO:0000256" key="4">
    <source>
        <dbReference type="ARBA" id="ARBA00011268"/>
    </source>
</evidence>
<protein>
    <recommendedName>
        <fullName evidence="26">F-box protein</fullName>
    </recommendedName>
</protein>
<dbReference type="OrthoDB" id="448448at2759"/>
<dbReference type="GO" id="GO:0016787">
    <property type="term" value="F:hydrolase activity"/>
    <property type="evidence" value="ECO:0007669"/>
    <property type="project" value="UniProtKB-KW"/>
</dbReference>
<evidence type="ECO:0000256" key="16">
    <source>
        <dbReference type="PIRSR" id="PIRSR601929-1"/>
    </source>
</evidence>
<dbReference type="InterPro" id="IPR006045">
    <property type="entry name" value="Cupin_1"/>
</dbReference>
<evidence type="ECO:0000259" key="22">
    <source>
        <dbReference type="PROSITE" id="PS51050"/>
    </source>
</evidence>
<feature type="binding site" evidence="17">
    <location>
        <position position="112"/>
    </location>
    <ligand>
        <name>Mn(2+)</name>
        <dbReference type="ChEBI" id="CHEBI:29035"/>
    </ligand>
</feature>